<dbReference type="GO" id="GO:0005886">
    <property type="term" value="C:plasma membrane"/>
    <property type="evidence" value="ECO:0007669"/>
    <property type="project" value="UniProtKB-SubCell"/>
</dbReference>
<keyword evidence="9" id="KW-0406">Ion transport</keyword>
<dbReference type="PANTHER" id="PTHR46494:SF3">
    <property type="entry name" value="ZINC TRANSPORT PROTEIN ZNTB"/>
    <property type="match status" value="1"/>
</dbReference>
<evidence type="ECO:0000256" key="1">
    <source>
        <dbReference type="ARBA" id="ARBA00004651"/>
    </source>
</evidence>
<reference evidence="12" key="2">
    <citation type="journal article" date="2022" name="Sci. Total Environ.">
        <title>Prevalence, transmission, and molecular epidemiology of tet(X)-positive bacteria among humans, animals, and environmental niches in China: An epidemiological, and genomic-based study.</title>
        <authorList>
            <person name="Dong N."/>
            <person name="Zeng Y."/>
            <person name="Cai C."/>
            <person name="Sun C."/>
            <person name="Lu J."/>
            <person name="Liu C."/>
            <person name="Zhou H."/>
            <person name="Sun Q."/>
            <person name="Shu L."/>
            <person name="Wang H."/>
            <person name="Wang Y."/>
            <person name="Wang S."/>
            <person name="Wu C."/>
            <person name="Chan E.W."/>
            <person name="Chen G."/>
            <person name="Shen Z."/>
            <person name="Chen S."/>
            <person name="Zhang R."/>
        </authorList>
    </citation>
    <scope>NUCLEOTIDE SEQUENCE</scope>
    <source>
        <strain evidence="12">DF46-2-2</strain>
    </source>
</reference>
<evidence type="ECO:0000256" key="6">
    <source>
        <dbReference type="ARBA" id="ARBA00022692"/>
    </source>
</evidence>
<dbReference type="GO" id="GO:0015095">
    <property type="term" value="F:magnesium ion transmembrane transporter activity"/>
    <property type="evidence" value="ECO:0007669"/>
    <property type="project" value="TreeGrafter"/>
</dbReference>
<dbReference type="SUPFAM" id="SSF143865">
    <property type="entry name" value="CorA soluble domain-like"/>
    <property type="match status" value="1"/>
</dbReference>
<comment type="similarity">
    <text evidence="2">Belongs to the CorA metal ion transporter (MIT) (TC 1.A.35) family.</text>
</comment>
<dbReference type="RefSeq" id="WP_286592806.1">
    <property type="nucleotide sequence ID" value="NZ_JACANB010000001.1"/>
</dbReference>
<evidence type="ECO:0000313" key="13">
    <source>
        <dbReference type="Proteomes" id="UP001173465"/>
    </source>
</evidence>
<protein>
    <submittedName>
        <fullName evidence="12">Zinc transporter ZntB</fullName>
    </submittedName>
</protein>
<keyword evidence="10 11" id="KW-0472">Membrane</keyword>
<evidence type="ECO:0000256" key="10">
    <source>
        <dbReference type="ARBA" id="ARBA00023136"/>
    </source>
</evidence>
<dbReference type="Gene3D" id="1.20.58.340">
    <property type="entry name" value="Magnesium transport protein CorA, transmembrane region"/>
    <property type="match status" value="2"/>
</dbReference>
<accession>A0AAW7DPJ4</accession>
<comment type="caution">
    <text evidence="12">The sequence shown here is derived from an EMBL/GenBank/DDBJ whole genome shotgun (WGS) entry which is preliminary data.</text>
</comment>
<dbReference type="SUPFAM" id="SSF144083">
    <property type="entry name" value="Magnesium transport protein CorA, transmembrane region"/>
    <property type="match status" value="1"/>
</dbReference>
<keyword evidence="3" id="KW-0813">Transport</keyword>
<evidence type="ECO:0000256" key="8">
    <source>
        <dbReference type="ARBA" id="ARBA00022989"/>
    </source>
</evidence>
<sequence>MSAPEVMLQDNAKPLLKGWVLNGQGGARAINFQQLATLELQADEKLWLHWNKEHPSTLAWLKASQSISRFERQLLLEKTTRPRFLTLTEHTLLLFSRVIQPKARADSSELFSVRVRCTEQVVLSFAQPGAVFGDGLKQLFKEKLGPKTTAELLLLLMREATEQIDHAVEALAEFVDQQELRVDQEEKYEPDHQELLQIRRSSANLRRYLAPMKDLFAALAKAQPAWFDKGTRPYWNEISNMLIRCLEELELCKERVGFILDSERRKREQRTGRVMYLLAVVTAFFLPLSFVTGLLGINVGGIPGSDAGHGFLIACLIIAGLAAIQFMILRVLRWL</sequence>
<dbReference type="InterPro" id="IPR002523">
    <property type="entry name" value="MgTranspt_CorA/ZnTranspt_ZntB"/>
</dbReference>
<dbReference type="Pfam" id="PF01544">
    <property type="entry name" value="CorA"/>
    <property type="match status" value="1"/>
</dbReference>
<name>A0AAW7DPJ4_9GAMM</name>
<evidence type="ECO:0000313" key="12">
    <source>
        <dbReference type="EMBL" id="MDM1695118.1"/>
    </source>
</evidence>
<dbReference type="InterPro" id="IPR045863">
    <property type="entry name" value="CorA_TM1_TM2"/>
</dbReference>
<dbReference type="InterPro" id="IPR045861">
    <property type="entry name" value="CorA_cytoplasmic_dom"/>
</dbReference>
<dbReference type="EMBL" id="JACANB010000001">
    <property type="protein sequence ID" value="MDM1695118.1"/>
    <property type="molecule type" value="Genomic_DNA"/>
</dbReference>
<dbReference type="Proteomes" id="UP001173465">
    <property type="component" value="Unassembled WGS sequence"/>
</dbReference>
<evidence type="ECO:0000256" key="4">
    <source>
        <dbReference type="ARBA" id="ARBA00022475"/>
    </source>
</evidence>
<dbReference type="Gene3D" id="3.30.460.20">
    <property type="entry name" value="CorA soluble domain-like"/>
    <property type="match status" value="1"/>
</dbReference>
<evidence type="ECO:0000256" key="7">
    <source>
        <dbReference type="ARBA" id="ARBA00022833"/>
    </source>
</evidence>
<dbReference type="AlphaFoldDB" id="A0AAW7DPJ4"/>
<feature type="transmembrane region" description="Helical" evidence="11">
    <location>
        <begin position="309"/>
        <end position="332"/>
    </location>
</feature>
<evidence type="ECO:0000256" key="5">
    <source>
        <dbReference type="ARBA" id="ARBA00022519"/>
    </source>
</evidence>
<dbReference type="GO" id="GO:0015087">
    <property type="term" value="F:cobalt ion transmembrane transporter activity"/>
    <property type="evidence" value="ECO:0007669"/>
    <property type="project" value="TreeGrafter"/>
</dbReference>
<keyword evidence="6 11" id="KW-0812">Transmembrane</keyword>
<feature type="transmembrane region" description="Helical" evidence="11">
    <location>
        <begin position="274"/>
        <end position="297"/>
    </location>
</feature>
<keyword evidence="4" id="KW-1003">Cell membrane</keyword>
<keyword evidence="8 11" id="KW-1133">Transmembrane helix</keyword>
<evidence type="ECO:0000256" key="2">
    <source>
        <dbReference type="ARBA" id="ARBA00009765"/>
    </source>
</evidence>
<keyword evidence="7" id="KW-0862">Zinc</keyword>
<gene>
    <name evidence="12" type="ORF">HX099_00325</name>
</gene>
<reference evidence="12" key="1">
    <citation type="submission" date="2020-06" db="EMBL/GenBank/DDBJ databases">
        <authorList>
            <person name="Dong N."/>
        </authorList>
    </citation>
    <scope>NUCLEOTIDE SEQUENCE</scope>
    <source>
        <strain evidence="12">DF46-2-2</strain>
    </source>
</reference>
<dbReference type="GO" id="GO:0000287">
    <property type="term" value="F:magnesium ion binding"/>
    <property type="evidence" value="ECO:0007669"/>
    <property type="project" value="TreeGrafter"/>
</dbReference>
<comment type="subcellular location">
    <subcellularLocation>
        <location evidence="1">Cell membrane</location>
        <topology evidence="1">Multi-pass membrane protein</topology>
    </subcellularLocation>
</comment>
<keyword evidence="5" id="KW-0997">Cell inner membrane</keyword>
<dbReference type="GO" id="GO:0050897">
    <property type="term" value="F:cobalt ion binding"/>
    <property type="evidence" value="ECO:0007669"/>
    <property type="project" value="TreeGrafter"/>
</dbReference>
<evidence type="ECO:0000256" key="3">
    <source>
        <dbReference type="ARBA" id="ARBA00022448"/>
    </source>
</evidence>
<dbReference type="PANTHER" id="PTHR46494">
    <property type="entry name" value="CORA FAMILY METAL ION TRANSPORTER (EUROFUNG)"/>
    <property type="match status" value="1"/>
</dbReference>
<evidence type="ECO:0000256" key="11">
    <source>
        <dbReference type="SAM" id="Phobius"/>
    </source>
</evidence>
<evidence type="ECO:0000256" key="9">
    <source>
        <dbReference type="ARBA" id="ARBA00023065"/>
    </source>
</evidence>
<proteinExistence type="inferred from homology"/>
<organism evidence="12 13">
    <name type="scientific">Thiopseudomonas alkaliphila</name>
    <dbReference type="NCBI Taxonomy" id="1697053"/>
    <lineage>
        <taxon>Bacteria</taxon>
        <taxon>Pseudomonadati</taxon>
        <taxon>Pseudomonadota</taxon>
        <taxon>Gammaproteobacteria</taxon>
        <taxon>Pseudomonadales</taxon>
        <taxon>Pseudomonadaceae</taxon>
        <taxon>Thiopseudomonas</taxon>
    </lineage>
</organism>